<feature type="domain" description="Sulfatase-modifying factor enzyme-like" evidence="2">
    <location>
        <begin position="29"/>
        <end position="250"/>
    </location>
</feature>
<protein>
    <submittedName>
        <fullName evidence="3">Formylglycine-generating enzyme, required for sulfatase activity, contains SUMF1/FGE domain</fullName>
    </submittedName>
</protein>
<dbReference type="PANTHER" id="PTHR23150:SF19">
    <property type="entry name" value="FORMYLGLYCINE-GENERATING ENZYME"/>
    <property type="match status" value="1"/>
</dbReference>
<dbReference type="InterPro" id="IPR042095">
    <property type="entry name" value="SUMF_sf"/>
</dbReference>
<keyword evidence="1" id="KW-0732">Signal</keyword>
<gene>
    <name evidence="3" type="ORF">SAMN03080617_00359</name>
</gene>
<dbReference type="Pfam" id="PF03781">
    <property type="entry name" value="FGE-sulfatase"/>
    <property type="match status" value="1"/>
</dbReference>
<dbReference type="RefSeq" id="WP_092728245.1">
    <property type="nucleotide sequence ID" value="NZ_FMXE01000003.1"/>
</dbReference>
<dbReference type="AlphaFoldDB" id="A0A1G5V8X4"/>
<organism evidence="3 4">
    <name type="scientific">Algoriphagus alkaliphilus</name>
    <dbReference type="NCBI Taxonomy" id="279824"/>
    <lineage>
        <taxon>Bacteria</taxon>
        <taxon>Pseudomonadati</taxon>
        <taxon>Bacteroidota</taxon>
        <taxon>Cytophagia</taxon>
        <taxon>Cytophagales</taxon>
        <taxon>Cyclobacteriaceae</taxon>
        <taxon>Algoriphagus</taxon>
    </lineage>
</organism>
<dbReference type="Proteomes" id="UP000198756">
    <property type="component" value="Unassembled WGS sequence"/>
</dbReference>
<dbReference type="Gene3D" id="3.90.1580.10">
    <property type="entry name" value="paralog of FGE (formylglycine-generating enzyme)"/>
    <property type="match status" value="1"/>
</dbReference>
<feature type="signal peptide" evidence="1">
    <location>
        <begin position="1"/>
        <end position="19"/>
    </location>
</feature>
<dbReference type="GO" id="GO:0120147">
    <property type="term" value="F:formylglycine-generating oxidase activity"/>
    <property type="evidence" value="ECO:0007669"/>
    <property type="project" value="TreeGrafter"/>
</dbReference>
<feature type="chain" id="PRO_5011712126" evidence="1">
    <location>
        <begin position="20"/>
        <end position="253"/>
    </location>
</feature>
<dbReference type="STRING" id="279824.SAMN03080617_00359"/>
<evidence type="ECO:0000256" key="1">
    <source>
        <dbReference type="SAM" id="SignalP"/>
    </source>
</evidence>
<evidence type="ECO:0000313" key="3">
    <source>
        <dbReference type="EMBL" id="SDA42310.1"/>
    </source>
</evidence>
<dbReference type="EMBL" id="FMXE01000003">
    <property type="protein sequence ID" value="SDA42310.1"/>
    <property type="molecule type" value="Genomic_DNA"/>
</dbReference>
<accession>A0A1G5V8X4</accession>
<reference evidence="4" key="1">
    <citation type="submission" date="2016-10" db="EMBL/GenBank/DDBJ databases">
        <authorList>
            <person name="Varghese N."/>
            <person name="Submissions S."/>
        </authorList>
    </citation>
    <scope>NUCLEOTIDE SEQUENCE [LARGE SCALE GENOMIC DNA]</scope>
    <source>
        <strain evidence="4">DSM 22703</strain>
    </source>
</reference>
<keyword evidence="4" id="KW-1185">Reference proteome</keyword>
<dbReference type="InterPro" id="IPR005532">
    <property type="entry name" value="SUMF_dom"/>
</dbReference>
<proteinExistence type="predicted"/>
<evidence type="ECO:0000313" key="4">
    <source>
        <dbReference type="Proteomes" id="UP000198756"/>
    </source>
</evidence>
<name>A0A1G5V8X4_9BACT</name>
<sequence>MKISLMMLLGLLMLAHLHAQTLRTPPLKPEVVFVKGGTFKMGTTEENKVEMPVHAVTVSDFSIGKYEVTVSQYRAFCKETGRKMPSKPDWEWVDNYPMVKVSYYDALAYCKWLGEKFGGTWRLPTEAEWEYAARGGSKRRGYTFAGGDDVFQVCWFYENSKFQANPVGLKTPNELGIYDMCGNAGEWCEDWFYEEYYSSSPKINPKGPTEGTERVMRGGNWYLVYWWITSTRRSFSTPDEISSYNGFRVVLSN</sequence>
<evidence type="ECO:0000259" key="2">
    <source>
        <dbReference type="Pfam" id="PF03781"/>
    </source>
</evidence>
<dbReference type="SUPFAM" id="SSF56436">
    <property type="entry name" value="C-type lectin-like"/>
    <property type="match status" value="1"/>
</dbReference>
<dbReference type="InterPro" id="IPR051043">
    <property type="entry name" value="Sulfatase_Mod_Factor_Kinase"/>
</dbReference>
<dbReference type="PANTHER" id="PTHR23150">
    <property type="entry name" value="SULFATASE MODIFYING FACTOR 1, 2"/>
    <property type="match status" value="1"/>
</dbReference>
<dbReference type="InterPro" id="IPR016187">
    <property type="entry name" value="CTDL_fold"/>
</dbReference>
<dbReference type="OrthoDB" id="9768004at2"/>